<feature type="compositionally biased region" description="Basic and acidic residues" evidence="2">
    <location>
        <begin position="391"/>
        <end position="403"/>
    </location>
</feature>
<dbReference type="GO" id="GO:0000398">
    <property type="term" value="P:mRNA splicing, via spliceosome"/>
    <property type="evidence" value="ECO:0007669"/>
    <property type="project" value="InterPro"/>
</dbReference>
<feature type="compositionally biased region" description="Basic and acidic residues" evidence="2">
    <location>
        <begin position="533"/>
        <end position="551"/>
    </location>
</feature>
<dbReference type="InterPro" id="IPR017862">
    <property type="entry name" value="SKI-int_prot_SKIP"/>
</dbReference>
<dbReference type="EMBL" id="IACT01005817">
    <property type="protein sequence ID" value="LAC24960.1"/>
    <property type="molecule type" value="mRNA"/>
</dbReference>
<feature type="domain" description="SKI-interacting protein SKIP SNW" evidence="3">
    <location>
        <begin position="188"/>
        <end position="348"/>
    </location>
</feature>
<evidence type="ECO:0000256" key="1">
    <source>
        <dbReference type="ARBA" id="ARBA00010197"/>
    </source>
</evidence>
<accession>A0A6A7G2F8</accession>
<feature type="region of interest" description="Disordered" evidence="2">
    <location>
        <begin position="15"/>
        <end position="34"/>
    </location>
</feature>
<dbReference type="GO" id="GO:0005681">
    <property type="term" value="C:spliceosomal complex"/>
    <property type="evidence" value="ECO:0007669"/>
    <property type="project" value="InterPro"/>
</dbReference>
<dbReference type="AlphaFoldDB" id="A0A6A7G2F8"/>
<feature type="compositionally biased region" description="Basic and acidic residues" evidence="2">
    <location>
        <begin position="325"/>
        <end position="349"/>
    </location>
</feature>
<name>A0A6A7G2F8_9CRUS</name>
<comment type="similarity">
    <text evidence="1">Belongs to the SNW family.</text>
</comment>
<feature type="compositionally biased region" description="Basic and acidic residues" evidence="2">
    <location>
        <begin position="15"/>
        <end position="25"/>
    </location>
</feature>
<evidence type="ECO:0000256" key="2">
    <source>
        <dbReference type="SAM" id="MobiDB-lite"/>
    </source>
</evidence>
<dbReference type="InterPro" id="IPR004015">
    <property type="entry name" value="SKI-int_prot_SKIP_SNW-dom"/>
</dbReference>
<organism evidence="4">
    <name type="scientific">Hirondellea gigas</name>
    <dbReference type="NCBI Taxonomy" id="1518452"/>
    <lineage>
        <taxon>Eukaryota</taxon>
        <taxon>Metazoa</taxon>
        <taxon>Ecdysozoa</taxon>
        <taxon>Arthropoda</taxon>
        <taxon>Crustacea</taxon>
        <taxon>Multicrustacea</taxon>
        <taxon>Malacostraca</taxon>
        <taxon>Eumalacostraca</taxon>
        <taxon>Peracarida</taxon>
        <taxon>Amphipoda</taxon>
        <taxon>Amphilochidea</taxon>
        <taxon>Lysianassida</taxon>
        <taxon>Lysianassidira</taxon>
        <taxon>Lysianassoidea</taxon>
        <taxon>Lysianassidae</taxon>
        <taxon>Hirondellea</taxon>
    </lineage>
</organism>
<evidence type="ECO:0000313" key="4">
    <source>
        <dbReference type="EMBL" id="LAC24960.1"/>
    </source>
</evidence>
<sequence>MVSLQEILPAVSGHVWDREQEDNRKRYQQQQQQLKQAVVATARSAPPYMHRRGWLPRAPEDYGDGGAYPECAVAQYPLDMGKKDAGKGTGSGGSSSTSLAVQLDQHGKVKYELLARQGHAKDKVVYSNLTDLLPSAVTSEEDPEIQRPEQETIDDITEKTRLALEKLTQGKIAAAMPVRCAEKQAPATYIRYTPGQQGSAFNSGAQQRVIRMVEMQKDPMEPPKFNISKKVPRGPPSPPAPVMHSPTRKVTVKEQQEWRIPPSVSNWKNPKGYTLPLDKRLAADGRGLQSVHINEKFAKLAESLYIADRKAREQVEMRAQLEKMTAQREKVRKEESLKMLAKKAREEQSGLRPIPAAAGGGDGEEAERNRLRVDRARERKRDAALSNAANERNKSSGTRERDITEQIALGLPQKTAAGGEAQFDQRLFNQSRGMDSGFGDDEAYSVYDKPWRQGGSLSNALYRPSAAATENYGNMDELMATKRFVPDRGFAGSEGGTRRAGPVEFQQSGGPGQADAGDKEEEDLFGVIGLLSEAKKASKRSTDDGDRGDRDKRRRRD</sequence>
<feature type="region of interest" description="Disordered" evidence="2">
    <location>
        <begin position="486"/>
        <end position="557"/>
    </location>
</feature>
<dbReference type="PANTHER" id="PTHR12096">
    <property type="entry name" value="NUCLEAR PROTEIN SKIP-RELATED"/>
    <property type="match status" value="1"/>
</dbReference>
<proteinExistence type="evidence at transcript level"/>
<feature type="region of interest" description="Disordered" evidence="2">
    <location>
        <begin position="219"/>
        <end position="249"/>
    </location>
</feature>
<protein>
    <submittedName>
        <fullName evidence="4">Puff-specific protein Bx42-like</fullName>
    </submittedName>
</protein>
<dbReference type="Pfam" id="PF02731">
    <property type="entry name" value="SKIP_SNW"/>
    <property type="match status" value="1"/>
</dbReference>
<feature type="compositionally biased region" description="Basic and acidic residues" evidence="2">
    <location>
        <begin position="366"/>
        <end position="383"/>
    </location>
</feature>
<reference evidence="4" key="1">
    <citation type="submission" date="2017-11" db="EMBL/GenBank/DDBJ databases">
        <title>The sensing device of the deep-sea amphipod.</title>
        <authorList>
            <person name="Kobayashi H."/>
            <person name="Nagahama T."/>
            <person name="Arai W."/>
            <person name="Sasagawa Y."/>
            <person name="Umeda M."/>
            <person name="Hayashi T."/>
            <person name="Nikaido I."/>
            <person name="Watanabe H."/>
            <person name="Oguri K."/>
            <person name="Kitazato H."/>
            <person name="Fujioka K."/>
            <person name="Kido Y."/>
            <person name="Takami H."/>
        </authorList>
    </citation>
    <scope>NUCLEOTIDE SEQUENCE</scope>
    <source>
        <tissue evidence="4">Whole body</tissue>
    </source>
</reference>
<evidence type="ECO:0000259" key="3">
    <source>
        <dbReference type="Pfam" id="PF02731"/>
    </source>
</evidence>
<feature type="region of interest" description="Disordered" evidence="2">
    <location>
        <begin position="325"/>
        <end position="403"/>
    </location>
</feature>